<accession>A0A7V8ECU2</accession>
<organism evidence="1 2">
    <name type="scientific">Pseudomonas putida</name>
    <name type="common">Arthrobacter siderocapsulatus</name>
    <dbReference type="NCBI Taxonomy" id="303"/>
    <lineage>
        <taxon>Bacteria</taxon>
        <taxon>Pseudomonadati</taxon>
        <taxon>Pseudomonadota</taxon>
        <taxon>Gammaproteobacteria</taxon>
        <taxon>Pseudomonadales</taxon>
        <taxon>Pseudomonadaceae</taxon>
        <taxon>Pseudomonas</taxon>
    </lineage>
</organism>
<dbReference type="SUPFAM" id="SSF143880">
    <property type="entry name" value="NE0471 N-terminal domain-like"/>
    <property type="match status" value="1"/>
</dbReference>
<dbReference type="AlphaFoldDB" id="A0A7V8ECU2"/>
<protein>
    <submittedName>
        <fullName evidence="1">DUF2442 domain-containing protein</fullName>
    </submittedName>
</protein>
<dbReference type="InterPro" id="IPR018841">
    <property type="entry name" value="DUF2442"/>
</dbReference>
<dbReference type="Gene3D" id="3.30.2020.10">
    <property type="entry name" value="NE0471-like N-terminal domain"/>
    <property type="match status" value="1"/>
</dbReference>
<reference evidence="1 2" key="1">
    <citation type="submission" date="2019-12" db="EMBL/GenBank/DDBJ databases">
        <authorList>
            <person name="Woiski C."/>
        </authorList>
    </citation>
    <scope>NUCLEOTIDE SEQUENCE [LARGE SCALE GENOMIC DNA]</scope>
    <source>
        <strain evidence="1 2">BOE100</strain>
    </source>
</reference>
<comment type="caution">
    <text evidence="1">The sequence shown here is derived from an EMBL/GenBank/DDBJ whole genome shotgun (WGS) entry which is preliminary data.</text>
</comment>
<dbReference type="Proteomes" id="UP000442695">
    <property type="component" value="Unassembled WGS sequence"/>
</dbReference>
<dbReference type="EMBL" id="WOWR01000040">
    <property type="protein sequence ID" value="KAF0252505.1"/>
    <property type="molecule type" value="Genomic_DNA"/>
</dbReference>
<sequence>MTNKQFQLTEVAAVAPASLLLTFADGKQFTVALDEIIGKHTTLAPLADPEVFATAAIGEWNDTVIWANNDNLELAADNLRARAVEQAGECSHELIWNWMAKHELTLDRAAQELGLSRRMLAYYRSGEKPVPKTVALAVKGWEALRLAEARAKSASRRTSGKYTDSLVGAGHVRKKRA</sequence>
<name>A0A7V8ECU2_PSEPU</name>
<dbReference type="Pfam" id="PF10387">
    <property type="entry name" value="DUF2442"/>
    <property type="match status" value="1"/>
</dbReference>
<evidence type="ECO:0000313" key="2">
    <source>
        <dbReference type="Proteomes" id="UP000442695"/>
    </source>
</evidence>
<dbReference type="GO" id="GO:0003677">
    <property type="term" value="F:DNA binding"/>
    <property type="evidence" value="ECO:0007669"/>
    <property type="project" value="InterPro"/>
</dbReference>
<dbReference type="InterPro" id="IPR036782">
    <property type="entry name" value="NE0471-like_N"/>
</dbReference>
<gene>
    <name evidence="1" type="ORF">GN299_23215</name>
</gene>
<dbReference type="RefSeq" id="WP_114942363.1">
    <property type="nucleotide sequence ID" value="NZ_BSKD01000011.1"/>
</dbReference>
<dbReference type="SUPFAM" id="SSF47413">
    <property type="entry name" value="lambda repressor-like DNA-binding domains"/>
    <property type="match status" value="1"/>
</dbReference>
<dbReference type="InterPro" id="IPR010982">
    <property type="entry name" value="Lambda_DNA-bd_dom_sf"/>
</dbReference>
<evidence type="ECO:0000313" key="1">
    <source>
        <dbReference type="EMBL" id="KAF0252505.1"/>
    </source>
</evidence>
<dbReference type="Gene3D" id="1.10.260.40">
    <property type="entry name" value="lambda repressor-like DNA-binding domains"/>
    <property type="match status" value="1"/>
</dbReference>
<proteinExistence type="predicted"/>